<feature type="region of interest" description="Disordered" evidence="1">
    <location>
        <begin position="1"/>
        <end position="45"/>
    </location>
</feature>
<evidence type="ECO:0000313" key="3">
    <source>
        <dbReference type="Proteomes" id="UP001430848"/>
    </source>
</evidence>
<dbReference type="Proteomes" id="UP001430848">
    <property type="component" value="Unassembled WGS sequence"/>
</dbReference>
<accession>A0ABR1NY67</accession>
<organism evidence="2 3">
    <name type="scientific">Diaporthe eres</name>
    <name type="common">Phomopsis oblonga</name>
    <dbReference type="NCBI Taxonomy" id="83184"/>
    <lineage>
        <taxon>Eukaryota</taxon>
        <taxon>Fungi</taxon>
        <taxon>Dikarya</taxon>
        <taxon>Ascomycota</taxon>
        <taxon>Pezizomycotina</taxon>
        <taxon>Sordariomycetes</taxon>
        <taxon>Sordariomycetidae</taxon>
        <taxon>Diaporthales</taxon>
        <taxon>Diaporthaceae</taxon>
        <taxon>Diaporthe</taxon>
        <taxon>Diaporthe eres species complex</taxon>
    </lineage>
</organism>
<evidence type="ECO:0000313" key="2">
    <source>
        <dbReference type="EMBL" id="KAK7720135.1"/>
    </source>
</evidence>
<evidence type="ECO:0000256" key="1">
    <source>
        <dbReference type="SAM" id="MobiDB-lite"/>
    </source>
</evidence>
<dbReference type="EMBL" id="JAKNSF020000078">
    <property type="protein sequence ID" value="KAK7720135.1"/>
    <property type="molecule type" value="Genomic_DNA"/>
</dbReference>
<feature type="compositionally biased region" description="Basic residues" evidence="1">
    <location>
        <begin position="1"/>
        <end position="14"/>
    </location>
</feature>
<gene>
    <name evidence="2" type="ORF">SLS63_010030</name>
</gene>
<feature type="region of interest" description="Disordered" evidence="1">
    <location>
        <begin position="321"/>
        <end position="347"/>
    </location>
</feature>
<name>A0ABR1NY67_DIAER</name>
<feature type="compositionally biased region" description="Low complexity" evidence="1">
    <location>
        <begin position="323"/>
        <end position="332"/>
    </location>
</feature>
<dbReference type="Pfam" id="PF13092">
    <property type="entry name" value="CENP-L"/>
    <property type="match status" value="1"/>
</dbReference>
<evidence type="ECO:0008006" key="4">
    <source>
        <dbReference type="Google" id="ProtNLM"/>
    </source>
</evidence>
<keyword evidence="3" id="KW-1185">Reference proteome</keyword>
<proteinExistence type="predicted"/>
<comment type="caution">
    <text evidence="2">The sequence shown here is derived from an EMBL/GenBank/DDBJ whole genome shotgun (WGS) entry which is preliminary data.</text>
</comment>
<sequence length="526" mass="57331">MPPGRPPKRSRPSHSHNVPSPASTHHSIQASSPSHPSTSFVSTGDGDDGHLLTPFLNTTFSTHRLSPLHVGSQTLTQDRIHTLSHRLRDFLVGDVVRGVEVGLDRPADDGALSRTGALEAVAIAWVTLDGLIGPCPGEKQQQDGRERDPTAVGRDSSDDQAGDVSGLSTSTGVWASPGKMRALQISLQYEHAECAALLLPSIKDAATSEDVAADHALSAPDPLLNLAVGRSDEKDPAFLHLPLLLLRMPAPLKTAIIGFLSRTFDCRVSSLSLGTRSLVRALETWMGELGPETNVSFAKDVVLTLGFYPLTVMQYRQRRRQQQEQQYQQQDQVKQTNGQEDDAPEASETALGLKSIDVIVPSADLLRFITAGKAYEMEDYAPRDQARDKRRRAGAECRDPYIEAKRRRLGGDKDEEGWTWRRWSGSRFDSGPPQPFIEALAQYVQQHLALDMFHPAVRISKIACGGFVLSEGRVKIFGLSPGVDADHGIPDAKQRAAWGVLGGLLEKARVKPPDEKPRGEVGSLSD</sequence>
<dbReference type="InterPro" id="IPR025204">
    <property type="entry name" value="CENP-L"/>
</dbReference>
<feature type="compositionally biased region" description="Low complexity" evidence="1">
    <location>
        <begin position="25"/>
        <end position="42"/>
    </location>
</feature>
<feature type="region of interest" description="Disordered" evidence="1">
    <location>
        <begin position="134"/>
        <end position="170"/>
    </location>
</feature>
<reference evidence="2 3" key="1">
    <citation type="submission" date="2024-02" db="EMBL/GenBank/DDBJ databases">
        <title>De novo assembly and annotation of 12 fungi associated with fruit tree decline syndrome in Ontario, Canada.</title>
        <authorList>
            <person name="Sulman M."/>
            <person name="Ellouze W."/>
            <person name="Ilyukhin E."/>
        </authorList>
    </citation>
    <scope>NUCLEOTIDE SEQUENCE [LARGE SCALE GENOMIC DNA]</scope>
    <source>
        <strain evidence="2 3">M169</strain>
    </source>
</reference>
<protein>
    <recommendedName>
        <fullName evidence="4">Siroheme synthase</fullName>
    </recommendedName>
</protein>
<feature type="compositionally biased region" description="Basic and acidic residues" evidence="1">
    <location>
        <begin position="140"/>
        <end position="149"/>
    </location>
</feature>